<dbReference type="Pfam" id="PF00107">
    <property type="entry name" value="ADH_zinc_N"/>
    <property type="match status" value="1"/>
</dbReference>
<dbReference type="PANTHER" id="PTHR48106:SF8">
    <property type="entry name" value="OS02G0805600 PROTEIN"/>
    <property type="match status" value="1"/>
</dbReference>
<evidence type="ECO:0000256" key="2">
    <source>
        <dbReference type="ARBA" id="ARBA00023002"/>
    </source>
</evidence>
<organism evidence="4 5">
    <name type="scientific">Nocardioides baekrokdamisoli</name>
    <dbReference type="NCBI Taxonomy" id="1804624"/>
    <lineage>
        <taxon>Bacteria</taxon>
        <taxon>Bacillati</taxon>
        <taxon>Actinomycetota</taxon>
        <taxon>Actinomycetes</taxon>
        <taxon>Propionibacteriales</taxon>
        <taxon>Nocardioidaceae</taxon>
        <taxon>Nocardioides</taxon>
    </lineage>
</organism>
<keyword evidence="1" id="KW-0521">NADP</keyword>
<feature type="domain" description="Enoyl reductase (ER)" evidence="3">
    <location>
        <begin position="23"/>
        <end position="329"/>
    </location>
</feature>
<dbReference type="GO" id="GO:0016651">
    <property type="term" value="F:oxidoreductase activity, acting on NAD(P)H"/>
    <property type="evidence" value="ECO:0007669"/>
    <property type="project" value="TreeGrafter"/>
</dbReference>
<dbReference type="SUPFAM" id="SSF51735">
    <property type="entry name" value="NAD(P)-binding Rossmann-fold domains"/>
    <property type="match status" value="1"/>
</dbReference>
<sequence>MAPRLTIMRAVAVSPAEPGQIPGPDSLHVVELDDPTPASGEVVVDVAAAGLNRADLLQRMGFYPPPPGASDVIGLECSGIVSAVGAGVTRWQVGDEVCCLLAGGAYASKVAVPEGQCLPVPGVSLEKAAALPEVAATVWSNLFMIARVQPHETVLIHGGAGGVGSFALQLLRARGIRVIATASAGKLDACRGFGAEVAIDYAGDWVAEVQALGGADVILDVMGAAYLEKNLTALRDGGRIVVIGLQGGVRGEVDLNALMRKRASLIGTTLRSRSVESKSEICAEVEANVWPLVAAGEIEVPIDSAYALEDAAAAHRRMESGSHVGKLILTMGASKVDA</sequence>
<dbReference type="SUPFAM" id="SSF50129">
    <property type="entry name" value="GroES-like"/>
    <property type="match status" value="1"/>
</dbReference>
<reference evidence="4 5" key="1">
    <citation type="submission" date="2018-11" db="EMBL/GenBank/DDBJ databases">
        <title>Complete genome sequence of Nocardioides baekrokdamisoli strain KCTC 39748.</title>
        <authorList>
            <person name="Kang S.W."/>
            <person name="Lee K.C."/>
            <person name="Kim K.K."/>
            <person name="Kim J.S."/>
            <person name="Kim D.S."/>
            <person name="Ko S.H."/>
            <person name="Yang S.H."/>
            <person name="Shin Y.K."/>
            <person name="Lee J.S."/>
        </authorList>
    </citation>
    <scope>NUCLEOTIDE SEQUENCE [LARGE SCALE GENOMIC DNA]</scope>
    <source>
        <strain evidence="4 5">KCTC 39748</strain>
    </source>
</reference>
<dbReference type="Pfam" id="PF08240">
    <property type="entry name" value="ADH_N"/>
    <property type="match status" value="1"/>
</dbReference>
<dbReference type="SMART" id="SM00829">
    <property type="entry name" value="PKS_ER"/>
    <property type="match status" value="1"/>
</dbReference>
<dbReference type="InterPro" id="IPR011032">
    <property type="entry name" value="GroES-like_sf"/>
</dbReference>
<dbReference type="Proteomes" id="UP000271573">
    <property type="component" value="Chromosome"/>
</dbReference>
<dbReference type="Gene3D" id="3.40.50.720">
    <property type="entry name" value="NAD(P)-binding Rossmann-like Domain"/>
    <property type="match status" value="1"/>
</dbReference>
<name>A0A3G9IYF3_9ACTN</name>
<dbReference type="CDD" id="cd05276">
    <property type="entry name" value="p53_inducible_oxidoreductase"/>
    <property type="match status" value="1"/>
</dbReference>
<dbReference type="InterPro" id="IPR036291">
    <property type="entry name" value="NAD(P)-bd_dom_sf"/>
</dbReference>
<keyword evidence="5" id="KW-1185">Reference proteome</keyword>
<keyword evidence="2" id="KW-0560">Oxidoreductase</keyword>
<dbReference type="AlphaFoldDB" id="A0A3G9IYF3"/>
<dbReference type="InterPro" id="IPR013154">
    <property type="entry name" value="ADH-like_N"/>
</dbReference>
<dbReference type="NCBIfam" id="TIGR02824">
    <property type="entry name" value="quinone_pig3"/>
    <property type="match status" value="1"/>
</dbReference>
<gene>
    <name evidence="4" type="ORF">Back2_17400</name>
</gene>
<dbReference type="Gene3D" id="3.90.180.10">
    <property type="entry name" value="Medium-chain alcohol dehydrogenases, catalytic domain"/>
    <property type="match status" value="1"/>
</dbReference>
<dbReference type="InterPro" id="IPR014189">
    <property type="entry name" value="Quinone_OxRdtase_PIG3"/>
</dbReference>
<evidence type="ECO:0000256" key="1">
    <source>
        <dbReference type="ARBA" id="ARBA00022857"/>
    </source>
</evidence>
<dbReference type="PANTHER" id="PTHR48106">
    <property type="entry name" value="QUINONE OXIDOREDUCTASE PIG3-RELATED"/>
    <property type="match status" value="1"/>
</dbReference>
<evidence type="ECO:0000259" key="3">
    <source>
        <dbReference type="SMART" id="SM00829"/>
    </source>
</evidence>
<dbReference type="EMBL" id="AP019307">
    <property type="protein sequence ID" value="BBH17453.1"/>
    <property type="molecule type" value="Genomic_DNA"/>
</dbReference>
<dbReference type="KEGG" id="nbe:Back2_17400"/>
<dbReference type="InterPro" id="IPR020843">
    <property type="entry name" value="ER"/>
</dbReference>
<protein>
    <submittedName>
        <fullName evidence="4">NAD(P)H quinone oxidoreductase</fullName>
    </submittedName>
</protein>
<dbReference type="GO" id="GO:0070402">
    <property type="term" value="F:NADPH binding"/>
    <property type="evidence" value="ECO:0007669"/>
    <property type="project" value="TreeGrafter"/>
</dbReference>
<proteinExistence type="predicted"/>
<evidence type="ECO:0000313" key="5">
    <source>
        <dbReference type="Proteomes" id="UP000271573"/>
    </source>
</evidence>
<evidence type="ECO:0000313" key="4">
    <source>
        <dbReference type="EMBL" id="BBH17453.1"/>
    </source>
</evidence>
<accession>A0A3G9IYF3</accession>
<dbReference type="InterPro" id="IPR013149">
    <property type="entry name" value="ADH-like_C"/>
</dbReference>